<organism evidence="1 2">
    <name type="scientific">Eumeta variegata</name>
    <name type="common">Bagworm moth</name>
    <name type="synonym">Eumeta japonica</name>
    <dbReference type="NCBI Taxonomy" id="151549"/>
    <lineage>
        <taxon>Eukaryota</taxon>
        <taxon>Metazoa</taxon>
        <taxon>Ecdysozoa</taxon>
        <taxon>Arthropoda</taxon>
        <taxon>Hexapoda</taxon>
        <taxon>Insecta</taxon>
        <taxon>Pterygota</taxon>
        <taxon>Neoptera</taxon>
        <taxon>Endopterygota</taxon>
        <taxon>Lepidoptera</taxon>
        <taxon>Glossata</taxon>
        <taxon>Ditrysia</taxon>
        <taxon>Tineoidea</taxon>
        <taxon>Psychidae</taxon>
        <taxon>Oiketicinae</taxon>
        <taxon>Eumeta</taxon>
    </lineage>
</organism>
<dbReference type="Proteomes" id="UP000299102">
    <property type="component" value="Unassembled WGS sequence"/>
</dbReference>
<dbReference type="EMBL" id="BGZK01001568">
    <property type="protein sequence ID" value="GBP82495.1"/>
    <property type="molecule type" value="Genomic_DNA"/>
</dbReference>
<proteinExistence type="predicted"/>
<evidence type="ECO:0000313" key="2">
    <source>
        <dbReference type="Proteomes" id="UP000299102"/>
    </source>
</evidence>
<reference evidence="1 2" key="1">
    <citation type="journal article" date="2019" name="Commun. Biol.">
        <title>The bagworm genome reveals a unique fibroin gene that provides high tensile strength.</title>
        <authorList>
            <person name="Kono N."/>
            <person name="Nakamura H."/>
            <person name="Ohtoshi R."/>
            <person name="Tomita M."/>
            <person name="Numata K."/>
            <person name="Arakawa K."/>
        </authorList>
    </citation>
    <scope>NUCLEOTIDE SEQUENCE [LARGE SCALE GENOMIC DNA]</scope>
</reference>
<gene>
    <name evidence="1" type="ORF">EVAR_58541_1</name>
</gene>
<dbReference type="AlphaFoldDB" id="A0A4C1Z7B2"/>
<evidence type="ECO:0000313" key="1">
    <source>
        <dbReference type="EMBL" id="GBP82495.1"/>
    </source>
</evidence>
<name>A0A4C1Z7B2_EUMVA</name>
<comment type="caution">
    <text evidence="1">The sequence shown here is derived from an EMBL/GenBank/DDBJ whole genome shotgun (WGS) entry which is preliminary data.</text>
</comment>
<keyword evidence="2" id="KW-1185">Reference proteome</keyword>
<sequence>MAELVSALPFKIKQFEKHVQPSLRRIDAFIGGIVFTAFKVVSGPQLVHWTSVDGLKSVSLNPKPKACGRVAQHLFKVGIACLLRNHGSVNFSDTFFTKHRLLVGFRPSLTLLCTYITYEFMIAMLSMP</sequence>
<accession>A0A4C1Z7B2</accession>
<protein>
    <submittedName>
        <fullName evidence="1">Uncharacterized protein</fullName>
    </submittedName>
</protein>